<evidence type="ECO:0000259" key="2">
    <source>
        <dbReference type="PROSITE" id="PS50943"/>
    </source>
</evidence>
<dbReference type="Proteomes" id="UP000253782">
    <property type="component" value="Unassembled WGS sequence"/>
</dbReference>
<dbReference type="Gene3D" id="1.10.260.40">
    <property type="entry name" value="lambda repressor-like DNA-binding domains"/>
    <property type="match status" value="1"/>
</dbReference>
<dbReference type="AlphaFoldDB" id="A0A369URA1"/>
<evidence type="ECO:0000313" key="3">
    <source>
        <dbReference type="EMBL" id="RDD82268.1"/>
    </source>
</evidence>
<dbReference type="Pfam" id="PF01381">
    <property type="entry name" value="HTH_3"/>
    <property type="match status" value="1"/>
</dbReference>
<dbReference type="InterPro" id="IPR010982">
    <property type="entry name" value="Lambda_DNA-bd_dom_sf"/>
</dbReference>
<dbReference type="PROSITE" id="PS50943">
    <property type="entry name" value="HTH_CROC1"/>
    <property type="match status" value="1"/>
</dbReference>
<comment type="caution">
    <text evidence="3">The sequence shown here is derived from an EMBL/GenBank/DDBJ whole genome shotgun (WGS) entry which is preliminary data.</text>
</comment>
<reference evidence="3 4" key="1">
    <citation type="submission" date="2018-07" db="EMBL/GenBank/DDBJ databases">
        <title>Dyella tabacisoli L4-6T, whole genome shotgun sequence.</title>
        <authorList>
            <person name="Zhou X.-K."/>
            <person name="Li W.-J."/>
            <person name="Duan Y.-Q."/>
        </authorList>
    </citation>
    <scope>NUCLEOTIDE SEQUENCE [LARGE SCALE GENOMIC DNA]</scope>
    <source>
        <strain evidence="3 4">L4-6</strain>
    </source>
</reference>
<sequence>MVPMKLSSHALARAIGVTPARVNDIANEKRGITADTALRFGRYFGTTAGVWINLQKRFELETPRRKPGDALQRLHPRAA</sequence>
<protein>
    <submittedName>
        <fullName evidence="3">Addiction module antidote protein, HigA family</fullName>
    </submittedName>
</protein>
<dbReference type="PANTHER" id="PTHR36924">
    <property type="entry name" value="ANTITOXIN HIGA-1"/>
    <property type="match status" value="1"/>
</dbReference>
<dbReference type="InterPro" id="IPR001387">
    <property type="entry name" value="Cro/C1-type_HTH"/>
</dbReference>
<dbReference type="GO" id="GO:0003677">
    <property type="term" value="F:DNA binding"/>
    <property type="evidence" value="ECO:0007669"/>
    <property type="project" value="UniProtKB-KW"/>
</dbReference>
<name>A0A369URA1_9GAMM</name>
<dbReference type="PANTHER" id="PTHR36924:SF1">
    <property type="entry name" value="ANTITOXIN HIGA-1"/>
    <property type="match status" value="1"/>
</dbReference>
<feature type="domain" description="HTH cro/C1-type" evidence="2">
    <location>
        <begin position="5"/>
        <end position="51"/>
    </location>
</feature>
<dbReference type="SUPFAM" id="SSF47413">
    <property type="entry name" value="lambda repressor-like DNA-binding domains"/>
    <property type="match status" value="1"/>
</dbReference>
<dbReference type="EMBL" id="QQAH01000006">
    <property type="protein sequence ID" value="RDD82268.1"/>
    <property type="molecule type" value="Genomic_DNA"/>
</dbReference>
<gene>
    <name evidence="3" type="primary">higA</name>
    <name evidence="3" type="ORF">DVJ77_07550</name>
</gene>
<accession>A0A369URA1</accession>
<dbReference type="OrthoDB" id="9793869at2"/>
<evidence type="ECO:0000313" key="4">
    <source>
        <dbReference type="Proteomes" id="UP000253782"/>
    </source>
</evidence>
<dbReference type="CDD" id="cd00093">
    <property type="entry name" value="HTH_XRE"/>
    <property type="match status" value="1"/>
</dbReference>
<dbReference type="NCBIfam" id="TIGR02607">
    <property type="entry name" value="antidote_HigA"/>
    <property type="match status" value="1"/>
</dbReference>
<keyword evidence="1" id="KW-0238">DNA-binding</keyword>
<organism evidence="3 4">
    <name type="scientific">Dyella tabacisoli</name>
    <dbReference type="NCBI Taxonomy" id="2282381"/>
    <lineage>
        <taxon>Bacteria</taxon>
        <taxon>Pseudomonadati</taxon>
        <taxon>Pseudomonadota</taxon>
        <taxon>Gammaproteobacteria</taxon>
        <taxon>Lysobacterales</taxon>
        <taxon>Rhodanobacteraceae</taxon>
        <taxon>Dyella</taxon>
    </lineage>
</organism>
<keyword evidence="4" id="KW-1185">Reference proteome</keyword>
<evidence type="ECO:0000256" key="1">
    <source>
        <dbReference type="ARBA" id="ARBA00023125"/>
    </source>
</evidence>
<proteinExistence type="predicted"/>
<dbReference type="InterPro" id="IPR013430">
    <property type="entry name" value="Toxin_antidote_HigA"/>
</dbReference>